<keyword evidence="6" id="KW-1185">Reference proteome</keyword>
<feature type="chain" id="PRO_5040763473" evidence="2">
    <location>
        <begin position="26"/>
        <end position="696"/>
    </location>
</feature>
<feature type="region of interest" description="Disordered" evidence="1">
    <location>
        <begin position="81"/>
        <end position="116"/>
    </location>
</feature>
<sequence>MISRRNVCATFALACLLFSSSFSSAYDQSAAQRIEERFRDKWSSIEVLPRWTSPSEFWYQAPQAGGPGKLMHVDAAAGNRLEAEDGDKLPEQTAEPWKPNSRQRHGRPTRTSPDDKWRITVRDHNLWLINRETDEEIQKTTDGVKGHGYDARVYWSPDSTHFVAMHTKGEGDRRVYLVESSPEDQLQPKLDSYHYLKPGDDIALRRPRLFAVGDAPEIEVSNELFDNPWEIGELRWDPESRFFTFYYNQRGHQVARVLKVDAETGEVQTLVDEQQPTFIDYAHKHFAYYLDDTAELIWMSERDGWNHLYLVDMNTGEVKHQITKGEWIVRGVEHVDPQKREILFRAGGIYPEQDPYYVHYCRVGFDGENLVKLTEGDGTHKVQYSPEGDLLIDTYSRVDLPPVTELRRASDGTLAMKLEESDLGALTELGWRPPERFVAKARDGETDIYGVIFRPTDFDPNRLYPVVEDLYAGPQGSFVPKQFYLIHNEQRLAELGFIVVRIDGLGTSNRSKAFHDVCCKNLADAGLPDRRLWMKAAADQYPQLDLTRVGVMGHSAGAQSAMGALLWHGDFYKVAVSSCGCHDNRMDKIWWNELWMGWPIGPHYEEQSNVTNAHRLDGKLFLIVGELDKNVDPASTMQVVDALIKADKDFDMLVVPGRGHNTFTPYVERRKRDFLMEHLDATTPKFLDTGATSLAK</sequence>
<dbReference type="EMBL" id="JAMXLR010000092">
    <property type="protein sequence ID" value="MCO6047401.1"/>
    <property type="molecule type" value="Genomic_DNA"/>
</dbReference>
<dbReference type="PANTHER" id="PTHR11731:SF118">
    <property type="entry name" value="BLR1971 PROTEIN"/>
    <property type="match status" value="1"/>
</dbReference>
<dbReference type="Proteomes" id="UP001155241">
    <property type="component" value="Unassembled WGS sequence"/>
</dbReference>
<evidence type="ECO:0000259" key="3">
    <source>
        <dbReference type="Pfam" id="PF00326"/>
    </source>
</evidence>
<accession>A0A9X2FJL1</accession>
<evidence type="ECO:0000256" key="1">
    <source>
        <dbReference type="SAM" id="MobiDB-lite"/>
    </source>
</evidence>
<feature type="domain" description="Peptidase S9 prolyl oligopeptidase catalytic" evidence="3">
    <location>
        <begin position="487"/>
        <end position="679"/>
    </location>
</feature>
<dbReference type="InterPro" id="IPR029058">
    <property type="entry name" value="AB_hydrolase_fold"/>
</dbReference>
<reference evidence="5" key="1">
    <citation type="submission" date="2022-06" db="EMBL/GenBank/DDBJ databases">
        <title>Aeoliella straminimaris, a novel planctomycete from sediments.</title>
        <authorList>
            <person name="Vitorino I.R."/>
            <person name="Lage O.M."/>
        </authorList>
    </citation>
    <scope>NUCLEOTIDE SEQUENCE</scope>
    <source>
        <strain evidence="5">ICT_H6.2</strain>
    </source>
</reference>
<dbReference type="Pfam" id="PF00930">
    <property type="entry name" value="DPPIV_N"/>
    <property type="match status" value="1"/>
</dbReference>
<evidence type="ECO:0000313" key="5">
    <source>
        <dbReference type="EMBL" id="MCO6047401.1"/>
    </source>
</evidence>
<dbReference type="GO" id="GO:0006508">
    <property type="term" value="P:proteolysis"/>
    <property type="evidence" value="ECO:0007669"/>
    <property type="project" value="InterPro"/>
</dbReference>
<dbReference type="SUPFAM" id="SSF82171">
    <property type="entry name" value="DPP6 N-terminal domain-like"/>
    <property type="match status" value="1"/>
</dbReference>
<dbReference type="PANTHER" id="PTHR11731">
    <property type="entry name" value="PROTEASE FAMILY S9B,C DIPEPTIDYL-PEPTIDASE IV-RELATED"/>
    <property type="match status" value="1"/>
</dbReference>
<protein>
    <submittedName>
        <fullName evidence="5">DPP IV N-terminal domain-containing protein</fullName>
    </submittedName>
</protein>
<comment type="caution">
    <text evidence="5">The sequence shown here is derived from an EMBL/GenBank/DDBJ whole genome shotgun (WGS) entry which is preliminary data.</text>
</comment>
<proteinExistence type="predicted"/>
<feature type="signal peptide" evidence="2">
    <location>
        <begin position="1"/>
        <end position="25"/>
    </location>
</feature>
<evidence type="ECO:0000313" key="6">
    <source>
        <dbReference type="Proteomes" id="UP001155241"/>
    </source>
</evidence>
<dbReference type="Gene3D" id="2.140.10.30">
    <property type="entry name" value="Dipeptidylpeptidase IV, N-terminal domain"/>
    <property type="match status" value="1"/>
</dbReference>
<dbReference type="SUPFAM" id="SSF53474">
    <property type="entry name" value="alpha/beta-Hydrolases"/>
    <property type="match status" value="1"/>
</dbReference>
<evidence type="ECO:0000256" key="2">
    <source>
        <dbReference type="SAM" id="SignalP"/>
    </source>
</evidence>
<dbReference type="RefSeq" id="WP_252855511.1">
    <property type="nucleotide sequence ID" value="NZ_JAMXLR010000092.1"/>
</dbReference>
<dbReference type="Gene3D" id="3.40.50.1820">
    <property type="entry name" value="alpha/beta hydrolase"/>
    <property type="match status" value="1"/>
</dbReference>
<gene>
    <name evidence="5" type="ORF">NG895_26155</name>
</gene>
<dbReference type="InterPro" id="IPR050278">
    <property type="entry name" value="Serine_Prot_S9B/DPPIV"/>
</dbReference>
<dbReference type="InterPro" id="IPR001375">
    <property type="entry name" value="Peptidase_S9_cat"/>
</dbReference>
<feature type="domain" description="Dipeptidylpeptidase IV N-terminal" evidence="4">
    <location>
        <begin position="100"/>
        <end position="402"/>
    </location>
</feature>
<dbReference type="Pfam" id="PF00326">
    <property type="entry name" value="Peptidase_S9"/>
    <property type="match status" value="1"/>
</dbReference>
<keyword evidence="2" id="KW-0732">Signal</keyword>
<evidence type="ECO:0000259" key="4">
    <source>
        <dbReference type="Pfam" id="PF00930"/>
    </source>
</evidence>
<name>A0A9X2FJL1_9BACT</name>
<feature type="compositionally biased region" description="Basic and acidic residues" evidence="1">
    <location>
        <begin position="81"/>
        <end position="90"/>
    </location>
</feature>
<organism evidence="5 6">
    <name type="scientific">Aeoliella straminimaris</name>
    <dbReference type="NCBI Taxonomy" id="2954799"/>
    <lineage>
        <taxon>Bacteria</taxon>
        <taxon>Pseudomonadati</taxon>
        <taxon>Planctomycetota</taxon>
        <taxon>Planctomycetia</taxon>
        <taxon>Pirellulales</taxon>
        <taxon>Lacipirellulaceae</taxon>
        <taxon>Aeoliella</taxon>
    </lineage>
</organism>
<dbReference type="InterPro" id="IPR002469">
    <property type="entry name" value="Peptidase_S9B_N"/>
</dbReference>
<dbReference type="AlphaFoldDB" id="A0A9X2FJL1"/>
<dbReference type="GO" id="GO:0008236">
    <property type="term" value="F:serine-type peptidase activity"/>
    <property type="evidence" value="ECO:0007669"/>
    <property type="project" value="InterPro"/>
</dbReference>